<evidence type="ECO:0008006" key="3">
    <source>
        <dbReference type="Google" id="ProtNLM"/>
    </source>
</evidence>
<accession>A0A3P3WGI4</accession>
<proteinExistence type="predicted"/>
<evidence type="ECO:0000313" key="2">
    <source>
        <dbReference type="Proteomes" id="UP000275719"/>
    </source>
</evidence>
<protein>
    <recommendedName>
        <fullName evidence="3">TonB C-terminal domain-containing protein</fullName>
    </recommendedName>
</protein>
<dbReference type="Proteomes" id="UP000275719">
    <property type="component" value="Unassembled WGS sequence"/>
</dbReference>
<gene>
    <name evidence="1" type="ORF">EG240_02680</name>
</gene>
<keyword evidence="2" id="KW-1185">Reference proteome</keyword>
<dbReference type="SUPFAM" id="SSF74653">
    <property type="entry name" value="TolA/TonB C-terminal domain"/>
    <property type="match status" value="1"/>
</dbReference>
<name>A0A3P3WGI4_9FLAO</name>
<evidence type="ECO:0000313" key="1">
    <source>
        <dbReference type="EMBL" id="RRJ92709.1"/>
    </source>
</evidence>
<dbReference type="RefSeq" id="WP_125017143.1">
    <property type="nucleotide sequence ID" value="NZ_RQVQ01000004.1"/>
</dbReference>
<sequence>MKQFFMLLVFASSSFFNLNARTNSNLNEVNSSIRFLDDKIVLYYKDFDVYLDSFEFNNSTFNYVVDGNRNVLFFDEDGKQTTLDLQNFVLKNYSEKFSSLGMKSSSHALVYSKVLDAEKYDAIPEPLLFDKQELFSKITSAISSNSNFNEMPENTKGVTKFQFDIDENGMIVNAKYFSEVNIDGLDYVVKFLYGLDKWKPAQIDGKPVKSSYEVKLFSRYNSDIIPADEMSKIIKSLQ</sequence>
<organism evidence="1 2">
    <name type="scientific">Paenimyroides tangerinum</name>
    <dbReference type="NCBI Taxonomy" id="2488728"/>
    <lineage>
        <taxon>Bacteria</taxon>
        <taxon>Pseudomonadati</taxon>
        <taxon>Bacteroidota</taxon>
        <taxon>Flavobacteriia</taxon>
        <taxon>Flavobacteriales</taxon>
        <taxon>Flavobacteriaceae</taxon>
        <taxon>Paenimyroides</taxon>
    </lineage>
</organism>
<reference evidence="1 2" key="1">
    <citation type="submission" date="2018-11" db="EMBL/GenBank/DDBJ databases">
        <title>Flavobacterium sp. nov., YIM 102701-2 draft genome.</title>
        <authorList>
            <person name="Li G."/>
            <person name="Jiang Y."/>
        </authorList>
    </citation>
    <scope>NUCLEOTIDE SEQUENCE [LARGE SCALE GENOMIC DNA]</scope>
    <source>
        <strain evidence="1 2">YIM 102701-2</strain>
    </source>
</reference>
<dbReference type="OrthoDB" id="1095452at2"/>
<comment type="caution">
    <text evidence="1">The sequence shown here is derived from an EMBL/GenBank/DDBJ whole genome shotgun (WGS) entry which is preliminary data.</text>
</comment>
<dbReference type="EMBL" id="RQVQ01000004">
    <property type="protein sequence ID" value="RRJ92709.1"/>
    <property type="molecule type" value="Genomic_DNA"/>
</dbReference>
<dbReference type="AlphaFoldDB" id="A0A3P3WGI4"/>